<dbReference type="Pfam" id="PF02322">
    <property type="entry name" value="Cyt_bd_oxida_II"/>
    <property type="match status" value="1"/>
</dbReference>
<feature type="transmembrane region" description="Helical" evidence="12">
    <location>
        <begin position="255"/>
        <end position="273"/>
    </location>
</feature>
<organism evidence="13 14">
    <name type="scientific">Cellulomonas edaphi</name>
    <dbReference type="NCBI Taxonomy" id="3053468"/>
    <lineage>
        <taxon>Bacteria</taxon>
        <taxon>Bacillati</taxon>
        <taxon>Actinomycetota</taxon>
        <taxon>Actinomycetes</taxon>
        <taxon>Micrococcales</taxon>
        <taxon>Cellulomonadaceae</taxon>
        <taxon>Cellulomonas</taxon>
    </lineage>
</organism>
<name>A0ABT7S7T7_9CELL</name>
<keyword evidence="8" id="KW-0249">Electron transport</keyword>
<feature type="transmembrane region" description="Helical" evidence="12">
    <location>
        <begin position="198"/>
        <end position="219"/>
    </location>
</feature>
<keyword evidence="3" id="KW-0813">Transport</keyword>
<keyword evidence="9 12" id="KW-1133">Transmembrane helix</keyword>
<comment type="caution">
    <text evidence="13">The sequence shown here is derived from an EMBL/GenBank/DDBJ whole genome shotgun (WGS) entry which is preliminary data.</text>
</comment>
<dbReference type="NCBIfam" id="TIGR00203">
    <property type="entry name" value="cydB"/>
    <property type="match status" value="1"/>
</dbReference>
<evidence type="ECO:0000313" key="14">
    <source>
        <dbReference type="Proteomes" id="UP001321453"/>
    </source>
</evidence>
<keyword evidence="10" id="KW-0408">Iron</keyword>
<comment type="similarity">
    <text evidence="2">Belongs to the cytochrome ubiquinol oxidase subunit 2 family.</text>
</comment>
<sequence length="354" mass="38653">MELTTVWFILIAVLWTGYLVLEGFDFGVGMLLGVLPHKQDRERERRVMINTIGPVWDGNEVWLLTAGGATFAAFPEWYATLFSGFYLPLLLILLALIVRVVAFEWRGKIDDDRWRAWADRALVVGSWVPAVLWGVAFANIVRGVELDADHQYVGGFWALLNPFALLGGATTALIFLTHGASFLALKSDGEIRTRAAALAARLAPVTLAVAAVWAIWAQVSYSDAAWTWAAVAVAAVALVVLVVSTRARREGRAFVASAVTIVAAVVLIFGSLFPDVMPALDPANSLTVTNASSTHYTLVVMTWVAVILTPLVLLYQGWTYWVFRKRVSTAHIPASIGLTFDRKPVTTGPAAEDR</sequence>
<evidence type="ECO:0000256" key="3">
    <source>
        <dbReference type="ARBA" id="ARBA00022448"/>
    </source>
</evidence>
<feature type="transmembrane region" description="Helical" evidence="12">
    <location>
        <begin position="293"/>
        <end position="315"/>
    </location>
</feature>
<evidence type="ECO:0000256" key="5">
    <source>
        <dbReference type="ARBA" id="ARBA00022617"/>
    </source>
</evidence>
<evidence type="ECO:0000256" key="10">
    <source>
        <dbReference type="ARBA" id="ARBA00023004"/>
    </source>
</evidence>
<feature type="transmembrane region" description="Helical" evidence="12">
    <location>
        <begin position="156"/>
        <end position="177"/>
    </location>
</feature>
<dbReference type="PIRSF" id="PIRSF000267">
    <property type="entry name" value="Cyt_oxidse_sub2"/>
    <property type="match status" value="1"/>
</dbReference>
<keyword evidence="7" id="KW-0479">Metal-binding</keyword>
<evidence type="ECO:0000256" key="1">
    <source>
        <dbReference type="ARBA" id="ARBA00004651"/>
    </source>
</evidence>
<gene>
    <name evidence="13" type="primary">cydB</name>
    <name evidence="13" type="ORF">QRT05_10095</name>
</gene>
<comment type="subcellular location">
    <subcellularLocation>
        <location evidence="1">Cell membrane</location>
        <topology evidence="1">Multi-pass membrane protein</topology>
    </subcellularLocation>
</comment>
<feature type="transmembrane region" description="Helical" evidence="12">
    <location>
        <begin position="85"/>
        <end position="105"/>
    </location>
</feature>
<keyword evidence="5" id="KW-0349">Heme</keyword>
<feature type="transmembrane region" description="Helical" evidence="12">
    <location>
        <begin position="117"/>
        <end position="136"/>
    </location>
</feature>
<dbReference type="Proteomes" id="UP001321453">
    <property type="component" value="Unassembled WGS sequence"/>
</dbReference>
<evidence type="ECO:0000256" key="4">
    <source>
        <dbReference type="ARBA" id="ARBA00022475"/>
    </source>
</evidence>
<dbReference type="EMBL" id="JAUCGR010000002">
    <property type="protein sequence ID" value="MDM7831683.1"/>
    <property type="molecule type" value="Genomic_DNA"/>
</dbReference>
<evidence type="ECO:0000256" key="8">
    <source>
        <dbReference type="ARBA" id="ARBA00022982"/>
    </source>
</evidence>
<dbReference type="PANTHER" id="PTHR43141">
    <property type="entry name" value="CYTOCHROME BD2 SUBUNIT II"/>
    <property type="match status" value="1"/>
</dbReference>
<evidence type="ECO:0000256" key="2">
    <source>
        <dbReference type="ARBA" id="ARBA00007543"/>
    </source>
</evidence>
<keyword evidence="6 12" id="KW-0812">Transmembrane</keyword>
<evidence type="ECO:0000256" key="7">
    <source>
        <dbReference type="ARBA" id="ARBA00022723"/>
    </source>
</evidence>
<feature type="transmembrane region" description="Helical" evidence="12">
    <location>
        <begin position="6"/>
        <end position="35"/>
    </location>
</feature>
<evidence type="ECO:0000256" key="6">
    <source>
        <dbReference type="ARBA" id="ARBA00022692"/>
    </source>
</evidence>
<feature type="transmembrane region" description="Helical" evidence="12">
    <location>
        <begin position="225"/>
        <end position="243"/>
    </location>
</feature>
<proteinExistence type="inferred from homology"/>
<reference evidence="13 14" key="1">
    <citation type="submission" date="2023-06" db="EMBL/GenBank/DDBJ databases">
        <title>Cellulomonas sp. MW9 Whole genome sequence.</title>
        <authorList>
            <person name="Park S."/>
        </authorList>
    </citation>
    <scope>NUCLEOTIDE SEQUENCE [LARGE SCALE GENOMIC DNA]</scope>
    <source>
        <strain evidence="13 14">MW9</strain>
    </source>
</reference>
<keyword evidence="11 12" id="KW-0472">Membrane</keyword>
<dbReference type="PANTHER" id="PTHR43141:SF5">
    <property type="entry name" value="CYTOCHROME BD-I UBIQUINOL OXIDASE SUBUNIT 2"/>
    <property type="match status" value="1"/>
</dbReference>
<evidence type="ECO:0000256" key="9">
    <source>
        <dbReference type="ARBA" id="ARBA00022989"/>
    </source>
</evidence>
<dbReference type="RefSeq" id="WP_289447091.1">
    <property type="nucleotide sequence ID" value="NZ_JAUCGR010000002.1"/>
</dbReference>
<evidence type="ECO:0000256" key="11">
    <source>
        <dbReference type="ARBA" id="ARBA00023136"/>
    </source>
</evidence>
<evidence type="ECO:0000313" key="13">
    <source>
        <dbReference type="EMBL" id="MDM7831683.1"/>
    </source>
</evidence>
<keyword evidence="4" id="KW-1003">Cell membrane</keyword>
<keyword evidence="14" id="KW-1185">Reference proteome</keyword>
<protein>
    <submittedName>
        <fullName evidence="13">Cytochrome d ubiquinol oxidase subunit II</fullName>
    </submittedName>
</protein>
<evidence type="ECO:0000256" key="12">
    <source>
        <dbReference type="SAM" id="Phobius"/>
    </source>
</evidence>
<dbReference type="InterPro" id="IPR003317">
    <property type="entry name" value="Cyt-d_oxidase_su2"/>
</dbReference>
<accession>A0ABT7S7T7</accession>